<reference evidence="8 9" key="1">
    <citation type="submission" date="2020-12" db="EMBL/GenBank/DDBJ databases">
        <title>Geomonas sp. Red259, isolated from paddy soil.</title>
        <authorList>
            <person name="Xu Z."/>
            <person name="Zhang Z."/>
            <person name="Masuda Y."/>
            <person name="Itoh H."/>
            <person name="Senoo K."/>
        </authorList>
    </citation>
    <scope>NUCLEOTIDE SEQUENCE [LARGE SCALE GENOMIC DNA]</scope>
    <source>
        <strain evidence="8 9">Red259</strain>
    </source>
</reference>
<dbReference type="PROSITE" id="PS00092">
    <property type="entry name" value="N6_MTASE"/>
    <property type="match status" value="1"/>
</dbReference>
<dbReference type="GO" id="GO:0008168">
    <property type="term" value="F:methyltransferase activity"/>
    <property type="evidence" value="ECO:0007669"/>
    <property type="project" value="UniProtKB-KW"/>
</dbReference>
<gene>
    <name evidence="8" type="ORF">JFN90_00190</name>
</gene>
<comment type="catalytic activity">
    <reaction evidence="6">
        <text>a 2'-deoxyadenosine in DNA + S-adenosyl-L-methionine = an N(6)-methyl-2'-deoxyadenosine in DNA + S-adenosyl-L-homocysteine + H(+)</text>
        <dbReference type="Rhea" id="RHEA:15197"/>
        <dbReference type="Rhea" id="RHEA-COMP:12418"/>
        <dbReference type="Rhea" id="RHEA-COMP:12419"/>
        <dbReference type="ChEBI" id="CHEBI:15378"/>
        <dbReference type="ChEBI" id="CHEBI:57856"/>
        <dbReference type="ChEBI" id="CHEBI:59789"/>
        <dbReference type="ChEBI" id="CHEBI:90615"/>
        <dbReference type="ChEBI" id="CHEBI:90616"/>
        <dbReference type="EC" id="2.1.1.72"/>
    </reaction>
</comment>
<keyword evidence="3 8" id="KW-0489">Methyltransferase</keyword>
<dbReference type="EC" id="2.1.1.72" evidence="2"/>
<dbReference type="PANTHER" id="PTHR33841">
    <property type="entry name" value="DNA METHYLTRANSFERASE YEEA-RELATED"/>
    <property type="match status" value="1"/>
</dbReference>
<dbReference type="EMBL" id="JAEMHK010000001">
    <property type="protein sequence ID" value="MBJ6798547.1"/>
    <property type="molecule type" value="Genomic_DNA"/>
</dbReference>
<dbReference type="SUPFAM" id="SSF53335">
    <property type="entry name" value="S-adenosyl-L-methionine-dependent methyltransferases"/>
    <property type="match status" value="1"/>
</dbReference>
<dbReference type="InterPro" id="IPR011639">
    <property type="entry name" value="MethylTrfase_TaqI-like_dom"/>
</dbReference>
<protein>
    <recommendedName>
        <fullName evidence="2">site-specific DNA-methyltransferase (adenine-specific)</fullName>
        <ecNumber evidence="2">2.1.1.72</ecNumber>
    </recommendedName>
</protein>
<evidence type="ECO:0000313" key="8">
    <source>
        <dbReference type="EMBL" id="MBJ6798547.1"/>
    </source>
</evidence>
<dbReference type="Proteomes" id="UP000641025">
    <property type="component" value="Unassembled WGS sequence"/>
</dbReference>
<accession>A0ABS0YM05</accession>
<dbReference type="InterPro" id="IPR002052">
    <property type="entry name" value="DNA_methylase_N6_adenine_CS"/>
</dbReference>
<dbReference type="GO" id="GO:0032259">
    <property type="term" value="P:methylation"/>
    <property type="evidence" value="ECO:0007669"/>
    <property type="project" value="UniProtKB-KW"/>
</dbReference>
<evidence type="ECO:0000259" key="7">
    <source>
        <dbReference type="Pfam" id="PF07669"/>
    </source>
</evidence>
<evidence type="ECO:0000256" key="3">
    <source>
        <dbReference type="ARBA" id="ARBA00022603"/>
    </source>
</evidence>
<keyword evidence="4" id="KW-0808">Transferase</keyword>
<feature type="domain" description="Type II methyltransferase M.TaqI-like" evidence="7">
    <location>
        <begin position="204"/>
        <end position="304"/>
    </location>
</feature>
<evidence type="ECO:0000256" key="4">
    <source>
        <dbReference type="ARBA" id="ARBA00022679"/>
    </source>
</evidence>
<comment type="similarity">
    <text evidence="1">Belongs to the N(4)/N(6)-methyltransferase family.</text>
</comment>
<dbReference type="InterPro" id="IPR029063">
    <property type="entry name" value="SAM-dependent_MTases_sf"/>
</dbReference>
<dbReference type="InterPro" id="IPR050953">
    <property type="entry name" value="N4_N6_ade-DNA_methylase"/>
</dbReference>
<dbReference type="RefSeq" id="WP_199393088.1">
    <property type="nucleotide sequence ID" value="NZ_JAEMHK010000001.1"/>
</dbReference>
<comment type="caution">
    <text evidence="8">The sequence shown here is derived from an EMBL/GenBank/DDBJ whole genome shotgun (WGS) entry which is preliminary data.</text>
</comment>
<organism evidence="8 9">
    <name type="scientific">Geomonas propionica</name>
    <dbReference type="NCBI Taxonomy" id="2798582"/>
    <lineage>
        <taxon>Bacteria</taxon>
        <taxon>Pseudomonadati</taxon>
        <taxon>Thermodesulfobacteriota</taxon>
        <taxon>Desulfuromonadia</taxon>
        <taxon>Geobacterales</taxon>
        <taxon>Geobacteraceae</taxon>
        <taxon>Geomonas</taxon>
    </lineage>
</organism>
<name>A0ABS0YM05_9BACT</name>
<dbReference type="Gene3D" id="3.40.50.150">
    <property type="entry name" value="Vaccinia Virus protein VP39"/>
    <property type="match status" value="1"/>
</dbReference>
<dbReference type="Pfam" id="PF07669">
    <property type="entry name" value="Eco57I"/>
    <property type="match status" value="1"/>
</dbReference>
<dbReference type="PRINTS" id="PR00507">
    <property type="entry name" value="N12N6MTFRASE"/>
</dbReference>
<sequence>MDKASKTAFARHIRNLVSLMEGNTYSPAEMVGTVLDTWCSQKFPGLTPANLPSKAALQKVPCLASFITALTEQSFLEAAYWLSSAYAILVGKKYRKSLAMFFTPPSITERILSDLELEGVQFSTGNFFDPACGGAAFLAPIALRMKAALKAEKHTPDRILQHVESNLFGADLDVTLCAMSHQFLKMALHEEIIKAQREPTFKITTCDSLRDMEHLHGAIDVLVCNPPYRKVTPNESITYRSHFEEVMQSQPNMYGLFIALSVRLLKPNGVCALVTPTSFLSGQYFSKLRVFLVKEARILRIGMVSDRSGVFFDVEQETALTILRRALAPFATELKPSVSVVSRDGKYVDVGQCILPKSGAVWPIPRVVDDVSLLENAAVLPFRIKDYGYRVRIGSFVWNRDTRPVFMSAADTHGSSTAVPLLWSSDIKKGGNLIFDGHEKNNEEPCFVDFGARTHASVIRRPSVLIQRVTSNDQPHRLVAAAVPHFIFEKYGGFVGENHTVILEQVAEEPVLSPKEMADLLTADIVDRFFRCISGATNVSAFELSQLSLPNPTLLKKMISKGHDVQEALHIAVIGKTQVAPKS</sequence>
<dbReference type="PANTHER" id="PTHR33841:SF5">
    <property type="entry name" value="DNA METHYLASE (MODIFICATION METHYLASE) (METHYLTRANSFERASE)-RELATED"/>
    <property type="match status" value="1"/>
</dbReference>
<keyword evidence="5" id="KW-0949">S-adenosyl-L-methionine</keyword>
<evidence type="ECO:0000256" key="1">
    <source>
        <dbReference type="ARBA" id="ARBA00006594"/>
    </source>
</evidence>
<proteinExistence type="inferred from homology"/>
<evidence type="ECO:0000256" key="2">
    <source>
        <dbReference type="ARBA" id="ARBA00011900"/>
    </source>
</evidence>
<evidence type="ECO:0000313" key="9">
    <source>
        <dbReference type="Proteomes" id="UP000641025"/>
    </source>
</evidence>
<keyword evidence="9" id="KW-1185">Reference proteome</keyword>
<evidence type="ECO:0000256" key="6">
    <source>
        <dbReference type="ARBA" id="ARBA00047942"/>
    </source>
</evidence>
<evidence type="ECO:0000256" key="5">
    <source>
        <dbReference type="ARBA" id="ARBA00022691"/>
    </source>
</evidence>